<dbReference type="GeneID" id="115875197"/>
<feature type="signal peptide" evidence="1">
    <location>
        <begin position="1"/>
        <end position="19"/>
    </location>
</feature>
<proteinExistence type="predicted"/>
<accession>A0A6J2X5J2</accession>
<dbReference type="Proteomes" id="UP000504635">
    <property type="component" value="Unplaced"/>
</dbReference>
<dbReference type="RefSeq" id="XP_030746461.1">
    <property type="nucleotide sequence ID" value="XM_030890601.1"/>
</dbReference>
<sequence length="189" mass="20899">MTNWARLIILSIVLGLAKANNFMRVILMAGMGLAGLWMVHTLAQDFHTIVQSGFGSGGHGFGGGGGGGGDKLYNNDELKVFKRSVTEAAKTKPHINWDVVIKRDPVSCARSFICQLQASREEELSREEKIILNLTKMAADDESSYAGQELREALDNGVSVTYPHDCMKMYRFCPYTKKMMMTLLRVFGG</sequence>
<keyword evidence="2" id="KW-1185">Reference proteome</keyword>
<feature type="chain" id="PRO_5026942644" evidence="1">
    <location>
        <begin position="20"/>
        <end position="189"/>
    </location>
</feature>
<keyword evidence="1" id="KW-0732">Signal</keyword>
<evidence type="ECO:0000313" key="2">
    <source>
        <dbReference type="Proteomes" id="UP000504635"/>
    </source>
</evidence>
<organism evidence="2 3">
    <name type="scientific">Sitophilus oryzae</name>
    <name type="common">Rice weevil</name>
    <name type="synonym">Curculio oryzae</name>
    <dbReference type="NCBI Taxonomy" id="7048"/>
    <lineage>
        <taxon>Eukaryota</taxon>
        <taxon>Metazoa</taxon>
        <taxon>Ecdysozoa</taxon>
        <taxon>Arthropoda</taxon>
        <taxon>Hexapoda</taxon>
        <taxon>Insecta</taxon>
        <taxon>Pterygota</taxon>
        <taxon>Neoptera</taxon>
        <taxon>Endopterygota</taxon>
        <taxon>Coleoptera</taxon>
        <taxon>Polyphaga</taxon>
        <taxon>Cucujiformia</taxon>
        <taxon>Curculionidae</taxon>
        <taxon>Dryophthorinae</taxon>
        <taxon>Sitophilus</taxon>
    </lineage>
</organism>
<protein>
    <submittedName>
        <fullName evidence="3">Uncharacterized protein LOC115875197 isoform X2</fullName>
    </submittedName>
</protein>
<reference evidence="3" key="1">
    <citation type="submission" date="2025-08" db="UniProtKB">
        <authorList>
            <consortium name="RefSeq"/>
        </authorList>
    </citation>
    <scope>IDENTIFICATION</scope>
    <source>
        <tissue evidence="3">Gonads</tissue>
    </source>
</reference>
<name>A0A6J2X5J2_SITOR</name>
<evidence type="ECO:0000313" key="3">
    <source>
        <dbReference type="RefSeq" id="XP_030746461.1"/>
    </source>
</evidence>
<evidence type="ECO:0000256" key="1">
    <source>
        <dbReference type="SAM" id="SignalP"/>
    </source>
</evidence>
<dbReference type="AlphaFoldDB" id="A0A6J2X5J2"/>
<dbReference type="OrthoDB" id="6340939at2759"/>
<gene>
    <name evidence="3" type="primary">LOC115875197</name>
</gene>